<feature type="chain" id="PRO_5042252834" description="Glycoside hydrolase family 5 domain-containing protein" evidence="8">
    <location>
        <begin position="22"/>
        <end position="535"/>
    </location>
</feature>
<dbReference type="GO" id="GO:0009986">
    <property type="term" value="C:cell surface"/>
    <property type="evidence" value="ECO:0007669"/>
    <property type="project" value="TreeGrafter"/>
</dbReference>
<keyword evidence="5 7" id="KW-0326">Glycosidase</keyword>
<dbReference type="SUPFAM" id="SSF51445">
    <property type="entry name" value="(Trans)glycosidases"/>
    <property type="match status" value="1"/>
</dbReference>
<dbReference type="GO" id="GO:0005576">
    <property type="term" value="C:extracellular region"/>
    <property type="evidence" value="ECO:0007669"/>
    <property type="project" value="TreeGrafter"/>
</dbReference>
<keyword evidence="6" id="KW-0624">Polysaccharide degradation</keyword>
<dbReference type="Pfam" id="PF00150">
    <property type="entry name" value="Cellulase"/>
    <property type="match status" value="1"/>
</dbReference>
<keyword evidence="4" id="KW-0119">Carbohydrate metabolism</keyword>
<keyword evidence="8" id="KW-0732">Signal</keyword>
<evidence type="ECO:0000256" key="8">
    <source>
        <dbReference type="SAM" id="SignalP"/>
    </source>
</evidence>
<dbReference type="PANTHER" id="PTHR31297:SF41">
    <property type="entry name" value="ENDOGLUCANASE, PUTATIVE (AFU_ORTHOLOGUE AFUA_5G01830)-RELATED"/>
    <property type="match status" value="1"/>
</dbReference>
<dbReference type="InterPro" id="IPR050386">
    <property type="entry name" value="Glycosyl_hydrolase_5"/>
</dbReference>
<protein>
    <recommendedName>
        <fullName evidence="9">Glycoside hydrolase family 5 domain-containing protein</fullName>
    </recommendedName>
</protein>
<evidence type="ECO:0000313" key="10">
    <source>
        <dbReference type="EMBL" id="MDQ0290976.1"/>
    </source>
</evidence>
<dbReference type="GO" id="GO:0008422">
    <property type="term" value="F:beta-glucosidase activity"/>
    <property type="evidence" value="ECO:0007669"/>
    <property type="project" value="TreeGrafter"/>
</dbReference>
<dbReference type="InterPro" id="IPR001547">
    <property type="entry name" value="Glyco_hydro_5"/>
</dbReference>
<evidence type="ECO:0000256" key="5">
    <source>
        <dbReference type="ARBA" id="ARBA00023295"/>
    </source>
</evidence>
<feature type="domain" description="Glycoside hydrolase family 5" evidence="9">
    <location>
        <begin position="209"/>
        <end position="492"/>
    </location>
</feature>
<dbReference type="Proteomes" id="UP001238163">
    <property type="component" value="Unassembled WGS sequence"/>
</dbReference>
<evidence type="ECO:0000259" key="9">
    <source>
        <dbReference type="Pfam" id="PF00150"/>
    </source>
</evidence>
<comment type="similarity">
    <text evidence="1 7">Belongs to the glycosyl hydrolase 5 (cellulase A) family.</text>
</comment>
<sequence length="535" mass="60458">MMQKLLMSMAGMFLAATCAQAQLWPKDPANTAPWRLDADSQWLQEDGAMVLKVAVPPERAAGMHGASMGVDLTPYHGKQIEISCITRHEKLSKPSKGYLGFKFMLSFVSKGTRQYPGGGGGISLPANSDWRQVAFIANVPDDASEGLFNVGLQEGSGTAWFKDLSIREVNIYPTVAELPEGFRCEYDEAVTKLPILRGCMSPGLSEGAKAEDLEELARWGANVIRWQLNAPKEVRRDKEQYRAVFRQHMKNLDEHIPLLTRLGLNVIVDMHCPPGGRYRDGIAGTAGVLAGNVAVNESNCVIFFEKDYLDLFVEVWREIAQHYRGVGIVVAYDLINEPTQYNEVPYDYLTCQYLAAQAIREIDPVKPIIIAANEWSNAKAFGYLQPLPLKNLLYQGHLYDPGEYTHQGVGPGNMEKVLRGELKTYPGLFGGIEFNKDTLRKVLQPIRDFQLKYGARIYMGEFSAIRFAPGAAQYLEDVISLFEEYGWDWSYHAFREWYNWSVEYDENPHNNQPATTDTERKKILLKYFSRNQKRP</sequence>
<name>A0AAE3VIM5_9BACT</name>
<reference evidence="10" key="1">
    <citation type="submission" date="2023-07" db="EMBL/GenBank/DDBJ databases">
        <title>Genomic Encyclopedia of Type Strains, Phase IV (KMG-IV): sequencing the most valuable type-strain genomes for metagenomic binning, comparative biology and taxonomic classification.</title>
        <authorList>
            <person name="Goeker M."/>
        </authorList>
    </citation>
    <scope>NUCLEOTIDE SEQUENCE</scope>
    <source>
        <strain evidence="10">DSM 24202</strain>
    </source>
</reference>
<evidence type="ECO:0000256" key="6">
    <source>
        <dbReference type="ARBA" id="ARBA00023326"/>
    </source>
</evidence>
<keyword evidence="3" id="KW-0136">Cellulose degradation</keyword>
<dbReference type="PANTHER" id="PTHR31297">
    <property type="entry name" value="GLUCAN ENDO-1,6-BETA-GLUCOSIDASE B"/>
    <property type="match status" value="1"/>
</dbReference>
<evidence type="ECO:0000256" key="7">
    <source>
        <dbReference type="RuleBase" id="RU361153"/>
    </source>
</evidence>
<proteinExistence type="inferred from homology"/>
<evidence type="ECO:0000256" key="4">
    <source>
        <dbReference type="ARBA" id="ARBA00023277"/>
    </source>
</evidence>
<evidence type="ECO:0000313" key="11">
    <source>
        <dbReference type="Proteomes" id="UP001238163"/>
    </source>
</evidence>
<dbReference type="GO" id="GO:0030245">
    <property type="term" value="P:cellulose catabolic process"/>
    <property type="evidence" value="ECO:0007669"/>
    <property type="project" value="UniProtKB-KW"/>
</dbReference>
<dbReference type="InterPro" id="IPR017853">
    <property type="entry name" value="GH"/>
</dbReference>
<dbReference type="RefSeq" id="WP_307263102.1">
    <property type="nucleotide sequence ID" value="NZ_JAUSVL010000001.1"/>
</dbReference>
<evidence type="ECO:0000256" key="1">
    <source>
        <dbReference type="ARBA" id="ARBA00005641"/>
    </source>
</evidence>
<feature type="signal peptide" evidence="8">
    <location>
        <begin position="1"/>
        <end position="21"/>
    </location>
</feature>
<keyword evidence="2 7" id="KW-0378">Hydrolase</keyword>
<dbReference type="EMBL" id="JAUSVL010000001">
    <property type="protein sequence ID" value="MDQ0290976.1"/>
    <property type="molecule type" value="Genomic_DNA"/>
</dbReference>
<dbReference type="Gene3D" id="3.20.20.80">
    <property type="entry name" value="Glycosidases"/>
    <property type="match status" value="1"/>
</dbReference>
<organism evidence="10 11">
    <name type="scientific">Oligosphaera ethanolica</name>
    <dbReference type="NCBI Taxonomy" id="760260"/>
    <lineage>
        <taxon>Bacteria</taxon>
        <taxon>Pseudomonadati</taxon>
        <taxon>Lentisphaerota</taxon>
        <taxon>Oligosphaeria</taxon>
        <taxon>Oligosphaerales</taxon>
        <taxon>Oligosphaeraceae</taxon>
        <taxon>Oligosphaera</taxon>
    </lineage>
</organism>
<comment type="caution">
    <text evidence="10">The sequence shown here is derived from an EMBL/GenBank/DDBJ whole genome shotgun (WGS) entry which is preliminary data.</text>
</comment>
<evidence type="ECO:0000256" key="2">
    <source>
        <dbReference type="ARBA" id="ARBA00022801"/>
    </source>
</evidence>
<gene>
    <name evidence="10" type="ORF">J3R75_003083</name>
</gene>
<dbReference type="AlphaFoldDB" id="A0AAE3VIM5"/>
<keyword evidence="11" id="KW-1185">Reference proteome</keyword>
<accession>A0AAE3VIM5</accession>
<dbReference type="Gene3D" id="2.60.120.260">
    <property type="entry name" value="Galactose-binding domain-like"/>
    <property type="match status" value="1"/>
</dbReference>
<evidence type="ECO:0000256" key="3">
    <source>
        <dbReference type="ARBA" id="ARBA00023001"/>
    </source>
</evidence>